<dbReference type="OrthoDB" id="2546654at2"/>
<dbReference type="Gene3D" id="3.40.80.10">
    <property type="entry name" value="Peptidoglycan recognition protein-like"/>
    <property type="match status" value="1"/>
</dbReference>
<dbReference type="CDD" id="cd06583">
    <property type="entry name" value="PGRP"/>
    <property type="match status" value="1"/>
</dbReference>
<dbReference type="GO" id="GO:0008745">
    <property type="term" value="F:N-acetylmuramoyl-L-alanine amidase activity"/>
    <property type="evidence" value="ECO:0007669"/>
    <property type="project" value="InterPro"/>
</dbReference>
<dbReference type="Proteomes" id="UP000184041">
    <property type="component" value="Unassembled WGS sequence"/>
</dbReference>
<organism evidence="2 3">
    <name type="scientific">Fodinibius roseus</name>
    <dbReference type="NCBI Taxonomy" id="1194090"/>
    <lineage>
        <taxon>Bacteria</taxon>
        <taxon>Pseudomonadati</taxon>
        <taxon>Balneolota</taxon>
        <taxon>Balneolia</taxon>
        <taxon>Balneolales</taxon>
        <taxon>Balneolaceae</taxon>
        <taxon>Fodinibius</taxon>
    </lineage>
</organism>
<dbReference type="InterPro" id="IPR036505">
    <property type="entry name" value="Amidase/PGRP_sf"/>
</dbReference>
<dbReference type="RefSeq" id="WP_073064607.1">
    <property type="nucleotide sequence ID" value="NZ_FQUS01000012.1"/>
</dbReference>
<reference evidence="2 3" key="1">
    <citation type="submission" date="2016-11" db="EMBL/GenBank/DDBJ databases">
        <authorList>
            <person name="Jaros S."/>
            <person name="Januszkiewicz K."/>
            <person name="Wedrychowicz H."/>
        </authorList>
    </citation>
    <scope>NUCLEOTIDE SEQUENCE [LARGE SCALE GENOMIC DNA]</scope>
    <source>
        <strain evidence="2 3">DSM 21986</strain>
    </source>
</reference>
<dbReference type="EMBL" id="FQUS01000012">
    <property type="protein sequence ID" value="SHF72968.1"/>
    <property type="molecule type" value="Genomic_DNA"/>
</dbReference>
<sequence length="320" mass="36904">MALDIKKDLALPEMEFFNVKDQKSGICIHHTVGGSAESTYNWWRNDSQMVGTAYLIGRDGTLYQIFDPENWAWQFGLPWEYEDKIVFEKRFIGIELASEGGILEQDGIYYCFDRVSPKTVKPANEIFDAGMDYRGYRIFDQYEPEQVATLIELINTLCDRFDIPRRVPAEPMNYYGQELKGFHGIIGHAMVRKDKSDPAPMPGFWDQLRNGCDLEFIDTEKDRPLMENQTMSEQEIDSLFEENVKELNKMNVSAGSMVKGLIQELQRNNRGTYIRLRNAVEEGHQISYDFVEGDKSLVKRIGTALGFKNITKNKMEVRNG</sequence>
<dbReference type="SUPFAM" id="SSF55846">
    <property type="entry name" value="N-acetylmuramoyl-L-alanine amidase-like"/>
    <property type="match status" value="1"/>
</dbReference>
<dbReference type="InterPro" id="IPR002502">
    <property type="entry name" value="Amidase_domain"/>
</dbReference>
<feature type="domain" description="N-acetylmuramoyl-L-alanine amidase" evidence="1">
    <location>
        <begin position="24"/>
        <end position="200"/>
    </location>
</feature>
<evidence type="ECO:0000259" key="1">
    <source>
        <dbReference type="Pfam" id="PF01510"/>
    </source>
</evidence>
<accession>A0A1M5E125</accession>
<proteinExistence type="predicted"/>
<dbReference type="STRING" id="1194090.SAMN05443144_11296"/>
<dbReference type="GO" id="GO:0009253">
    <property type="term" value="P:peptidoglycan catabolic process"/>
    <property type="evidence" value="ECO:0007669"/>
    <property type="project" value="InterPro"/>
</dbReference>
<gene>
    <name evidence="2" type="ORF">SAMN05443144_11296</name>
</gene>
<evidence type="ECO:0000313" key="2">
    <source>
        <dbReference type="EMBL" id="SHF72968.1"/>
    </source>
</evidence>
<name>A0A1M5E125_9BACT</name>
<dbReference type="AlphaFoldDB" id="A0A1M5E125"/>
<dbReference type="Pfam" id="PF01510">
    <property type="entry name" value="Amidase_2"/>
    <property type="match status" value="1"/>
</dbReference>
<keyword evidence="3" id="KW-1185">Reference proteome</keyword>
<evidence type="ECO:0000313" key="3">
    <source>
        <dbReference type="Proteomes" id="UP000184041"/>
    </source>
</evidence>
<protein>
    <submittedName>
        <fullName evidence="2">N-acetylmuramoyl-L-alanine amidase</fullName>
    </submittedName>
</protein>